<dbReference type="Pfam" id="PF13673">
    <property type="entry name" value="Acetyltransf_10"/>
    <property type="match status" value="1"/>
</dbReference>
<dbReference type="SUPFAM" id="SSF55729">
    <property type="entry name" value="Acyl-CoA N-acyltransferases (Nat)"/>
    <property type="match status" value="1"/>
</dbReference>
<evidence type="ECO:0000259" key="1">
    <source>
        <dbReference type="PROSITE" id="PS51186"/>
    </source>
</evidence>
<dbReference type="InterPro" id="IPR016181">
    <property type="entry name" value="Acyl_CoA_acyltransferase"/>
</dbReference>
<name>E7C8B2_9GAMM</name>
<reference evidence="2" key="1">
    <citation type="submission" date="2010-01" db="EMBL/GenBank/DDBJ databases">
        <title>Genome fragments of uncultured bacteria from the North Pacific subtropical Gyre.</title>
        <authorList>
            <person name="Pham V.D."/>
            <person name="Delong E.F."/>
        </authorList>
    </citation>
    <scope>NUCLEOTIDE SEQUENCE</scope>
</reference>
<dbReference type="AlphaFoldDB" id="E7C8B2"/>
<keyword evidence="2" id="KW-0808">Transferase</keyword>
<dbReference type="PROSITE" id="PS51186">
    <property type="entry name" value="GNAT"/>
    <property type="match status" value="1"/>
</dbReference>
<accession>E7C8B2</accession>
<proteinExistence type="predicted"/>
<sequence>MQDMQWSCLEFGSLSGELLYAVLQLRTAVFVIEQNCAYQDMDGYDQAAVHVTGHLDGKLVCYARLLPPGSKYAGANIGRVITAMKFRGGGYGRQLMSVAIKYCHLHFSGEAITLSAQQQLEDFYLSMGFVTVSEPYMEDGIPHIEMLMNWPG</sequence>
<dbReference type="InterPro" id="IPR000182">
    <property type="entry name" value="GNAT_dom"/>
</dbReference>
<dbReference type="EMBL" id="GU568021">
    <property type="protein sequence ID" value="ADI23686.1"/>
    <property type="molecule type" value="Genomic_DNA"/>
</dbReference>
<keyword evidence="2" id="KW-0012">Acyltransferase</keyword>
<dbReference type="Gene3D" id="3.40.630.30">
    <property type="match status" value="1"/>
</dbReference>
<feature type="domain" description="N-acetyltransferase" evidence="1">
    <location>
        <begin position="9"/>
        <end position="151"/>
    </location>
</feature>
<organism evidence="2">
    <name type="scientific">uncultured Oceanospirillales bacterium HF4000_21D01</name>
    <dbReference type="NCBI Taxonomy" id="723624"/>
    <lineage>
        <taxon>Bacteria</taxon>
        <taxon>Pseudomonadati</taxon>
        <taxon>Pseudomonadota</taxon>
        <taxon>Gammaproteobacteria</taxon>
        <taxon>Oceanospirillales</taxon>
        <taxon>environmental samples</taxon>
    </lineage>
</organism>
<evidence type="ECO:0000313" key="2">
    <source>
        <dbReference type="EMBL" id="ADI23686.1"/>
    </source>
</evidence>
<protein>
    <submittedName>
        <fullName evidence="2">Predicted acyltransferase</fullName>
    </submittedName>
</protein>
<dbReference type="CDD" id="cd04301">
    <property type="entry name" value="NAT_SF"/>
    <property type="match status" value="1"/>
</dbReference>
<dbReference type="GO" id="GO:0016747">
    <property type="term" value="F:acyltransferase activity, transferring groups other than amino-acyl groups"/>
    <property type="evidence" value="ECO:0007669"/>
    <property type="project" value="InterPro"/>
</dbReference>